<dbReference type="EMBL" id="PDJQ01000001">
    <property type="protein sequence ID" value="PFG73990.1"/>
    <property type="molecule type" value="Genomic_DNA"/>
</dbReference>
<dbReference type="Gene3D" id="1.10.10.10">
    <property type="entry name" value="Winged helix-like DNA-binding domain superfamily/Winged helix DNA-binding domain"/>
    <property type="match status" value="1"/>
</dbReference>
<dbReference type="GO" id="GO:0003677">
    <property type="term" value="F:DNA binding"/>
    <property type="evidence" value="ECO:0007669"/>
    <property type="project" value="UniProtKB-KW"/>
</dbReference>
<gene>
    <name evidence="2" type="ORF">A9A59_1197</name>
</gene>
<proteinExistence type="predicted"/>
<dbReference type="InterPro" id="IPR036388">
    <property type="entry name" value="WH-like_DNA-bd_sf"/>
</dbReference>
<dbReference type="PROSITE" id="PS50995">
    <property type="entry name" value="HTH_MARR_2"/>
    <property type="match status" value="1"/>
</dbReference>
<dbReference type="Proteomes" id="UP000223071">
    <property type="component" value="Unassembled WGS sequence"/>
</dbReference>
<dbReference type="PANTHER" id="PTHR33164:SF43">
    <property type="entry name" value="HTH-TYPE TRANSCRIPTIONAL REPRESSOR YETL"/>
    <property type="match status" value="1"/>
</dbReference>
<evidence type="ECO:0000313" key="2">
    <source>
        <dbReference type="EMBL" id="PFG73990.1"/>
    </source>
</evidence>
<dbReference type="RefSeq" id="WP_098503412.1">
    <property type="nucleotide sequence ID" value="NZ_PDJQ01000001.1"/>
</dbReference>
<organism evidence="2 3">
    <name type="scientific">Tepidiforma thermophila (strain KCTC 52669 / CGMCC 1.13589 / G233)</name>
    <dbReference type="NCBI Taxonomy" id="2761530"/>
    <lineage>
        <taxon>Bacteria</taxon>
        <taxon>Bacillati</taxon>
        <taxon>Chloroflexota</taxon>
        <taxon>Tepidiformia</taxon>
        <taxon>Tepidiformales</taxon>
        <taxon>Tepidiformaceae</taxon>
        <taxon>Tepidiforma</taxon>
    </lineage>
</organism>
<dbReference type="InterPro" id="IPR036390">
    <property type="entry name" value="WH_DNA-bd_sf"/>
</dbReference>
<dbReference type="PANTHER" id="PTHR33164">
    <property type="entry name" value="TRANSCRIPTIONAL REGULATOR, MARR FAMILY"/>
    <property type="match status" value="1"/>
</dbReference>
<comment type="caution">
    <text evidence="2">The sequence shown here is derived from an EMBL/GenBank/DDBJ whole genome shotgun (WGS) entry which is preliminary data.</text>
</comment>
<reference evidence="2 3" key="1">
    <citation type="submission" date="2017-09" db="EMBL/GenBank/DDBJ databases">
        <title>Sequencing the genomes of two abundant thermophiles in Great Basin hot springs: Thermocrinis jamiesonii and novel Chloroflexi Thermoflexus hugenholtzii.</title>
        <authorList>
            <person name="Hedlund B."/>
        </authorList>
    </citation>
    <scope>NUCLEOTIDE SEQUENCE [LARGE SCALE GENOMIC DNA]</scope>
    <source>
        <strain evidence="2 3">G233</strain>
    </source>
</reference>
<dbReference type="Pfam" id="PF12802">
    <property type="entry name" value="MarR_2"/>
    <property type="match status" value="1"/>
</dbReference>
<dbReference type="AlphaFoldDB" id="A0A2A9HFX9"/>
<dbReference type="PRINTS" id="PR00598">
    <property type="entry name" value="HTHMARR"/>
</dbReference>
<dbReference type="InterPro" id="IPR000835">
    <property type="entry name" value="HTH_MarR-typ"/>
</dbReference>
<dbReference type="GO" id="GO:0006950">
    <property type="term" value="P:response to stress"/>
    <property type="evidence" value="ECO:0007669"/>
    <property type="project" value="TreeGrafter"/>
</dbReference>
<dbReference type="SMART" id="SM00347">
    <property type="entry name" value="HTH_MARR"/>
    <property type="match status" value="1"/>
</dbReference>
<evidence type="ECO:0000313" key="3">
    <source>
        <dbReference type="Proteomes" id="UP000223071"/>
    </source>
</evidence>
<keyword evidence="3" id="KW-1185">Reference proteome</keyword>
<dbReference type="GO" id="GO:0003700">
    <property type="term" value="F:DNA-binding transcription factor activity"/>
    <property type="evidence" value="ECO:0007669"/>
    <property type="project" value="InterPro"/>
</dbReference>
<dbReference type="InterPro" id="IPR039422">
    <property type="entry name" value="MarR/SlyA-like"/>
</dbReference>
<sequence length="209" mass="23176">MGGGDGGTDRTKREFPRSRLEERAAAWVAEGGLDEATFFAAYDLNSAGQLLLSALNQATQRAIGLTYEAWRILWLLELVQSSEPRRLAHTLWLSRPAVTAALNRLEELGYITRQRAANDRRLVVVEATAAGREAARRGREAYVQLVGQFFEGFSREERTALSRLARAFWRLNYETARRAGMEPKVRPAVVALPQEERTEGTGGGEQAGG</sequence>
<feature type="domain" description="HTH marR-type" evidence="1">
    <location>
        <begin position="37"/>
        <end position="170"/>
    </location>
</feature>
<name>A0A2A9HFX9_TEPT2</name>
<evidence type="ECO:0000259" key="1">
    <source>
        <dbReference type="PROSITE" id="PS50995"/>
    </source>
</evidence>
<protein>
    <submittedName>
        <fullName evidence="2">DNA-binding MarR family transcriptional regulator</fullName>
    </submittedName>
</protein>
<keyword evidence="2" id="KW-0238">DNA-binding</keyword>
<dbReference type="SUPFAM" id="SSF46785">
    <property type="entry name" value="Winged helix' DNA-binding domain"/>
    <property type="match status" value="1"/>
</dbReference>
<accession>A0A2A9HFX9</accession>